<keyword evidence="2" id="KW-0472">Membrane</keyword>
<evidence type="ECO:0000313" key="6">
    <source>
        <dbReference type="Proteomes" id="UP000180175"/>
    </source>
</evidence>
<reference evidence="5 6" key="3">
    <citation type="journal article" date="2019" name="Int. J. Syst. Evol. Microbiol.">
        <title>Anaerobacillus isosaccharinicus sp. nov., an alkaliphilic bacterium which degrades isosaccharinic acid.</title>
        <authorList>
            <person name="Bassil N.M."/>
            <person name="Lloyd J.R."/>
        </authorList>
    </citation>
    <scope>NUCLEOTIDE SEQUENCE [LARGE SCALE GENOMIC DNA]</scope>
    <source>
        <strain evidence="5 6">NB2006</strain>
    </source>
</reference>
<reference evidence="5" key="4">
    <citation type="submission" date="2020-10" db="EMBL/GenBank/DDBJ databases">
        <authorList>
            <person name="Bassil N.M."/>
            <person name="Lloyd J.R."/>
        </authorList>
    </citation>
    <scope>NUCLEOTIDE SEQUENCE</scope>
    <source>
        <strain evidence="5">NB2006</strain>
    </source>
</reference>
<evidence type="ECO:0000313" key="5">
    <source>
        <dbReference type="EMBL" id="QOY34258.1"/>
    </source>
</evidence>
<organism evidence="4 6">
    <name type="scientific">Anaerobacillus isosaccharinicus</name>
    <dbReference type="NCBI Taxonomy" id="1532552"/>
    <lineage>
        <taxon>Bacteria</taxon>
        <taxon>Bacillati</taxon>
        <taxon>Bacillota</taxon>
        <taxon>Bacilli</taxon>
        <taxon>Bacillales</taxon>
        <taxon>Bacillaceae</taxon>
        <taxon>Anaerobacillus</taxon>
    </lineage>
</organism>
<feature type="transmembrane region" description="Helical" evidence="2">
    <location>
        <begin position="7"/>
        <end position="25"/>
    </location>
</feature>
<dbReference type="PROSITE" id="PS51352">
    <property type="entry name" value="THIOREDOXIN_2"/>
    <property type="match status" value="1"/>
</dbReference>
<dbReference type="InterPro" id="IPR013766">
    <property type="entry name" value="Thioredoxin_domain"/>
</dbReference>
<accession>A0A1S2LMS1</accession>
<dbReference type="RefSeq" id="WP_071317666.1">
    <property type="nucleotide sequence ID" value="NZ_CP063356.2"/>
</dbReference>
<proteinExistence type="predicted"/>
<dbReference type="CDD" id="cd02966">
    <property type="entry name" value="TlpA_like_family"/>
    <property type="match status" value="1"/>
</dbReference>
<keyword evidence="6" id="KW-1185">Reference proteome</keyword>
<reference evidence="5 6" key="2">
    <citation type="journal article" date="2017" name="Genome Announc.">
        <title>Draft Genome Sequences of Four Alkaliphilic Bacteria Belonging to the Anaerobacillus Genus.</title>
        <authorList>
            <person name="Bassil N.M."/>
            <person name="Lloyd J.R."/>
        </authorList>
    </citation>
    <scope>NUCLEOTIDE SEQUENCE [LARGE SCALE GENOMIC DNA]</scope>
    <source>
        <strain evidence="5 6">NB2006</strain>
    </source>
</reference>
<dbReference type="PROSITE" id="PS00194">
    <property type="entry name" value="THIOREDOXIN_1"/>
    <property type="match status" value="1"/>
</dbReference>
<keyword evidence="1" id="KW-1015">Disulfide bond</keyword>
<dbReference type="GO" id="GO:0016491">
    <property type="term" value="F:oxidoreductase activity"/>
    <property type="evidence" value="ECO:0007669"/>
    <property type="project" value="InterPro"/>
</dbReference>
<dbReference type="InterPro" id="IPR050553">
    <property type="entry name" value="Thioredoxin_ResA/DsbE_sf"/>
</dbReference>
<name>A0A1S2LMS1_9BACI</name>
<protein>
    <submittedName>
        <fullName evidence="5">TlpA family protein disulfide reductase</fullName>
    </submittedName>
</protein>
<gene>
    <name evidence="5" type="ORF">AWH56_016160</name>
    <name evidence="4" type="ORF">AWH56_14005</name>
</gene>
<keyword evidence="2" id="KW-1133">Transmembrane helix</keyword>
<dbReference type="GO" id="GO:0016209">
    <property type="term" value="F:antioxidant activity"/>
    <property type="evidence" value="ECO:0007669"/>
    <property type="project" value="InterPro"/>
</dbReference>
<dbReference type="KEGG" id="aia:AWH56_016160"/>
<sequence>MFKQKKFVSLLILIFAIGLIAYVVITTQSPKIGAEKGMLAPDFTLPLWETGEEQSLSSFQGEVVVLNLWASWCPPCRKEMPDLIRLSDDYKGQGVVVLGVNLATHERDANGADEFMIEYGVTFPTFVDQPIDSVNRRGVVSSLYNIQSIPYTYILDRKGIIQHVIRGEVTYEMLETLINEIK</sequence>
<keyword evidence="2" id="KW-0812">Transmembrane</keyword>
<dbReference type="SUPFAM" id="SSF52833">
    <property type="entry name" value="Thioredoxin-like"/>
    <property type="match status" value="1"/>
</dbReference>
<dbReference type="OrthoDB" id="25753at2"/>
<dbReference type="InterPro" id="IPR017937">
    <property type="entry name" value="Thioredoxin_CS"/>
</dbReference>
<dbReference type="Gene3D" id="3.40.30.10">
    <property type="entry name" value="Glutaredoxin"/>
    <property type="match status" value="1"/>
</dbReference>
<dbReference type="PANTHER" id="PTHR42852">
    <property type="entry name" value="THIOL:DISULFIDE INTERCHANGE PROTEIN DSBE"/>
    <property type="match status" value="1"/>
</dbReference>
<dbReference type="InterPro" id="IPR036249">
    <property type="entry name" value="Thioredoxin-like_sf"/>
</dbReference>
<evidence type="ECO:0000259" key="3">
    <source>
        <dbReference type="PROSITE" id="PS51352"/>
    </source>
</evidence>
<dbReference type="Pfam" id="PF00578">
    <property type="entry name" value="AhpC-TSA"/>
    <property type="match status" value="1"/>
</dbReference>
<dbReference type="PANTHER" id="PTHR42852:SF13">
    <property type="entry name" value="PROTEIN DIPZ"/>
    <property type="match status" value="1"/>
</dbReference>
<evidence type="ECO:0000256" key="2">
    <source>
        <dbReference type="SAM" id="Phobius"/>
    </source>
</evidence>
<evidence type="ECO:0000256" key="1">
    <source>
        <dbReference type="ARBA" id="ARBA00023157"/>
    </source>
</evidence>
<reference evidence="4 6" key="1">
    <citation type="submission" date="2016-10" db="EMBL/GenBank/DDBJ databases">
        <title>Draft genome sequences of four alkaliphilic bacteria belonging to the Anaerobacillus genus.</title>
        <authorList>
            <person name="Bassil N.M."/>
            <person name="Lloyd J.R."/>
        </authorList>
    </citation>
    <scope>NUCLEOTIDE SEQUENCE [LARGE SCALE GENOMIC DNA]</scope>
    <source>
        <strain evidence="4 6">NB2006</strain>
    </source>
</reference>
<dbReference type="AlphaFoldDB" id="A0A1S2LMS1"/>
<evidence type="ECO:0000313" key="4">
    <source>
        <dbReference type="EMBL" id="OIJ12725.1"/>
    </source>
</evidence>
<feature type="domain" description="Thioredoxin" evidence="3">
    <location>
        <begin position="34"/>
        <end position="182"/>
    </location>
</feature>
<dbReference type="Proteomes" id="UP000180175">
    <property type="component" value="Chromosome"/>
</dbReference>
<dbReference type="EMBL" id="CP063356">
    <property type="protein sequence ID" value="QOY34258.1"/>
    <property type="molecule type" value="Genomic_DNA"/>
</dbReference>
<dbReference type="EMBL" id="LQXD01000126">
    <property type="protein sequence ID" value="OIJ12725.1"/>
    <property type="molecule type" value="Genomic_DNA"/>
</dbReference>
<dbReference type="InterPro" id="IPR000866">
    <property type="entry name" value="AhpC/TSA"/>
</dbReference>